<gene>
    <name evidence="1" type="ORF">H9702_00855</name>
</gene>
<dbReference type="EMBL" id="DWWM01000005">
    <property type="protein sequence ID" value="HJC35667.1"/>
    <property type="molecule type" value="Genomic_DNA"/>
</dbReference>
<dbReference type="Gene3D" id="3.40.50.1000">
    <property type="entry name" value="HAD superfamily/HAD-like"/>
    <property type="match status" value="1"/>
</dbReference>
<dbReference type="Proteomes" id="UP000823896">
    <property type="component" value="Unassembled WGS sequence"/>
</dbReference>
<evidence type="ECO:0000313" key="1">
    <source>
        <dbReference type="EMBL" id="HJC35667.1"/>
    </source>
</evidence>
<dbReference type="SUPFAM" id="SSF56784">
    <property type="entry name" value="HAD-like"/>
    <property type="match status" value="1"/>
</dbReference>
<comment type="caution">
    <text evidence="1">The sequence shown here is derived from an EMBL/GenBank/DDBJ whole genome shotgun (WGS) entry which is preliminary data.</text>
</comment>
<accession>A0A9D2SUH4</accession>
<protein>
    <submittedName>
        <fullName evidence="1">Uncharacterized protein</fullName>
    </submittedName>
</protein>
<dbReference type="InterPro" id="IPR036412">
    <property type="entry name" value="HAD-like_sf"/>
</dbReference>
<reference evidence="1" key="1">
    <citation type="journal article" date="2021" name="PeerJ">
        <title>Extensive microbial diversity within the chicken gut microbiome revealed by metagenomics and culture.</title>
        <authorList>
            <person name="Gilroy R."/>
            <person name="Ravi A."/>
            <person name="Getino M."/>
            <person name="Pursley I."/>
            <person name="Horton D.L."/>
            <person name="Alikhan N.F."/>
            <person name="Baker D."/>
            <person name="Gharbi K."/>
            <person name="Hall N."/>
            <person name="Watson M."/>
            <person name="Adriaenssens E.M."/>
            <person name="Foster-Nyarko E."/>
            <person name="Jarju S."/>
            <person name="Secka A."/>
            <person name="Antonio M."/>
            <person name="Oren A."/>
            <person name="Chaudhuri R.R."/>
            <person name="La Ragione R."/>
            <person name="Hildebrand F."/>
            <person name="Pallen M.J."/>
        </authorList>
    </citation>
    <scope>NUCLEOTIDE SEQUENCE</scope>
    <source>
        <strain evidence="1">CHK187-11901</strain>
    </source>
</reference>
<dbReference type="AlphaFoldDB" id="A0A9D2SUH4"/>
<organism evidence="1 2">
    <name type="scientific">Candidatus Merdibacter merdavium</name>
    <dbReference type="NCBI Taxonomy" id="2838692"/>
    <lineage>
        <taxon>Bacteria</taxon>
        <taxon>Bacillati</taxon>
        <taxon>Bacillota</taxon>
        <taxon>Erysipelotrichia</taxon>
        <taxon>Erysipelotrichales</taxon>
        <taxon>Erysipelotrichaceae</taxon>
        <taxon>Merdibacter</taxon>
    </lineage>
</organism>
<dbReference type="Gene3D" id="1.10.150.400">
    <property type="match status" value="1"/>
</dbReference>
<dbReference type="InterPro" id="IPR023214">
    <property type="entry name" value="HAD_sf"/>
</dbReference>
<sequence>MKRRIMGGEKRDQALRWRQKEKLILGSESARHALPSPRQLARRLACFDVVCFDVFDTLLLRSVDDPTALFYLLADQLDVPDLRRLRIMAERRQRQRHGEVTLAQIWADLQAECGIDAQRGMAAEWEMEQRYCHGRAYFQELIWHLARAGTCMIAVSDMYLSAEQIMTLLRRNGFAAIQECYVSGELGRSKARGDIYPWLRARYGRGCAMVMVGDDVIADHDHALEAGLAAVQVPNVSRVGARYRAQGLSPVCGAFYRGIVNGTLHDGARKLPPAYELGFVYGSLLALGYCQHIHRYARVHDIDKILFLSRDGDILHQVYGMLYPQEQGRCAYVYWSRLAAAKLMAKEWQHDYFRRFLHHKADGTQTLQTVFAAMELADMAKDLAAELGIRVDARVDARLARWAEAYVRRRFDEVLARYAKQDEAARRYYARILAGANQAVAVDVGWAGSGALALRALMKRWGIPCEVRGLLAGTNTPHNAEADAVEGQLFTGTLESYGFSSSHNRELWRAHDLTRMHNVITEVLLSSPSPGFRGFALGEDGEPIPQFKPQQGHAAQRALIQQGIRDFATRYMKQMPRCDISGADAWAPIALLKLPRNRAYTAYVLRLMDELQL</sequence>
<evidence type="ECO:0000313" key="2">
    <source>
        <dbReference type="Proteomes" id="UP000823896"/>
    </source>
</evidence>
<reference evidence="1" key="2">
    <citation type="submission" date="2021-04" db="EMBL/GenBank/DDBJ databases">
        <authorList>
            <person name="Gilroy R."/>
        </authorList>
    </citation>
    <scope>NUCLEOTIDE SEQUENCE</scope>
    <source>
        <strain evidence="1">CHK187-11901</strain>
    </source>
</reference>
<name>A0A9D2SUH4_9FIRM</name>
<proteinExistence type="predicted"/>